<dbReference type="InterPro" id="IPR014188">
    <property type="entry name" value="Acrylyl-CoA_reductase_AcuI"/>
</dbReference>
<dbReference type="SUPFAM" id="SSF51735">
    <property type="entry name" value="NAD(P)-binding Rossmann-fold domains"/>
    <property type="match status" value="1"/>
</dbReference>
<gene>
    <name evidence="2" type="ORF">ARN_28360</name>
</gene>
<dbReference type="PANTHER" id="PTHR43677:SF1">
    <property type="entry name" value="ACRYLYL-COA REDUCTASE ACUI-RELATED"/>
    <property type="match status" value="1"/>
</dbReference>
<dbReference type="Gene3D" id="3.40.50.720">
    <property type="entry name" value="NAD(P)-binding Rossmann-like Domain"/>
    <property type="match status" value="1"/>
</dbReference>
<dbReference type="GO" id="GO:0043957">
    <property type="term" value="F:acryloyl-CoA reductase (NADPH) activity"/>
    <property type="evidence" value="ECO:0007669"/>
    <property type="project" value="TreeGrafter"/>
</dbReference>
<dbReference type="SMART" id="SM00829">
    <property type="entry name" value="PKS_ER"/>
    <property type="match status" value="1"/>
</dbReference>
<dbReference type="CDD" id="cd08288">
    <property type="entry name" value="MDR_yhdh"/>
    <property type="match status" value="1"/>
</dbReference>
<organism evidence="2">
    <name type="scientific">Arsenophonus nasoniae</name>
    <name type="common">son-killer infecting Nasonia vitripennis</name>
    <dbReference type="NCBI Taxonomy" id="638"/>
    <lineage>
        <taxon>Bacteria</taxon>
        <taxon>Pseudomonadati</taxon>
        <taxon>Pseudomonadota</taxon>
        <taxon>Gammaproteobacteria</taxon>
        <taxon>Enterobacterales</taxon>
        <taxon>Morganellaceae</taxon>
        <taxon>Arsenophonus</taxon>
    </lineage>
</organism>
<evidence type="ECO:0000259" key="1">
    <source>
        <dbReference type="SMART" id="SM00829"/>
    </source>
</evidence>
<dbReference type="SUPFAM" id="SSF50129">
    <property type="entry name" value="GroES-like"/>
    <property type="match status" value="1"/>
</dbReference>
<dbReference type="NCBIfam" id="TIGR02823">
    <property type="entry name" value="oxido_YhdH"/>
    <property type="match status" value="1"/>
</dbReference>
<dbReference type="Gene3D" id="3.90.180.10">
    <property type="entry name" value="Medium-chain alcohol dehydrogenases, catalytic domain"/>
    <property type="match status" value="1"/>
</dbReference>
<evidence type="ECO:0000313" key="2">
    <source>
        <dbReference type="EMBL" id="CBA75308.1"/>
    </source>
</evidence>
<dbReference type="InterPro" id="IPR011032">
    <property type="entry name" value="GroES-like_sf"/>
</dbReference>
<dbReference type="Pfam" id="PF08240">
    <property type="entry name" value="ADH_N"/>
    <property type="match status" value="1"/>
</dbReference>
<dbReference type="InterPro" id="IPR013149">
    <property type="entry name" value="ADH-like_C"/>
</dbReference>
<dbReference type="InterPro" id="IPR051397">
    <property type="entry name" value="Zn-ADH-like_protein"/>
</dbReference>
<name>D2U2L1_9GAMM</name>
<dbReference type="InterPro" id="IPR036291">
    <property type="entry name" value="NAD(P)-bd_dom_sf"/>
</dbReference>
<dbReference type="AlphaFoldDB" id="D2U2L1"/>
<accession>D2U2L1</accession>
<dbReference type="PANTHER" id="PTHR43677">
    <property type="entry name" value="SHORT-CHAIN DEHYDROGENASE/REDUCTASE"/>
    <property type="match status" value="1"/>
</dbReference>
<dbReference type="Pfam" id="PF00107">
    <property type="entry name" value="ADH_zinc_N"/>
    <property type="match status" value="1"/>
</dbReference>
<reference evidence="2" key="1">
    <citation type="journal article" date="2010" name="Insect Mol. Biol.">
        <title>The draft genome sequence of Arsenophonus nasoniae, son-killer bacterium of Nasonia vitripennis, reveals genes associated with virulence and symbiosis.</title>
        <authorList>
            <person name="Wilkes T."/>
            <person name="Darby A.C."/>
            <person name="Choi J."/>
            <person name="Colborne J.K."/>
            <person name="Werren J.H."/>
            <person name="Hurst G.D.D."/>
        </authorList>
    </citation>
    <scope>NUCLEOTIDE SEQUENCE</scope>
</reference>
<dbReference type="EMBL" id="FN545251">
    <property type="protein sequence ID" value="CBA75308.1"/>
    <property type="molecule type" value="Genomic_DNA"/>
</dbReference>
<proteinExistence type="predicted"/>
<sequence>MQIQRPQFMKALLLEQENQVLKANIKSIDDTLLPSEDVTVDIYWSTLNYKDALAITGKGKIIRQFPMIPGIDFAGIVKSSTNPKFQAGQQVLLTGWGVGENHWGGLAEQARVPAKWLTAIPEKMTLRQAMIIGTAGFTAMLCIMALEENGVTYDKGNILVTGASGGVGSTAIQLLAKLGYSVTAVTGRESNIDYLKALGAQQVLLRKEFTTIPHPLEKQRWAGAIDTVGGNILATVISQMCYAGTVAACGLVADIRLSTTVMPFILRNVRLQGIDSVMVPTIKRPQVWQRLANLLPDSFYQLTTTEIPLEKVIDYADKLINNQITGRILVKIR</sequence>
<dbReference type="InterPro" id="IPR013154">
    <property type="entry name" value="ADH-like_N"/>
</dbReference>
<dbReference type="InterPro" id="IPR020843">
    <property type="entry name" value="ER"/>
</dbReference>
<feature type="domain" description="Enoyl reductase (ER)" evidence="1">
    <location>
        <begin position="18"/>
        <end position="330"/>
    </location>
</feature>
<protein>
    <submittedName>
        <fullName evidence="2">Possible zinc-binding dehydrogenase</fullName>
    </submittedName>
</protein>